<name>A0A0A9GYX5_ARUDO</name>
<evidence type="ECO:0000256" key="1">
    <source>
        <dbReference type="SAM" id="Phobius"/>
    </source>
</evidence>
<reference evidence="2" key="1">
    <citation type="submission" date="2014-09" db="EMBL/GenBank/DDBJ databases">
        <authorList>
            <person name="Magalhaes I.L.F."/>
            <person name="Oliveira U."/>
            <person name="Santos F.R."/>
            <person name="Vidigal T.H.D.A."/>
            <person name="Brescovit A.D."/>
            <person name="Santos A.J."/>
        </authorList>
    </citation>
    <scope>NUCLEOTIDE SEQUENCE</scope>
    <source>
        <tissue evidence="2">Shoot tissue taken approximately 20 cm above the soil surface</tissue>
    </source>
</reference>
<dbReference type="EMBL" id="GBRH01168179">
    <property type="protein sequence ID" value="JAE29717.1"/>
    <property type="molecule type" value="Transcribed_RNA"/>
</dbReference>
<dbReference type="AlphaFoldDB" id="A0A0A9GYX5"/>
<accession>A0A0A9GYX5</accession>
<keyword evidence="1" id="KW-0472">Membrane</keyword>
<proteinExistence type="predicted"/>
<evidence type="ECO:0000313" key="2">
    <source>
        <dbReference type="EMBL" id="JAE29717.1"/>
    </source>
</evidence>
<organism evidence="2">
    <name type="scientific">Arundo donax</name>
    <name type="common">Giant reed</name>
    <name type="synonym">Donax arundinaceus</name>
    <dbReference type="NCBI Taxonomy" id="35708"/>
    <lineage>
        <taxon>Eukaryota</taxon>
        <taxon>Viridiplantae</taxon>
        <taxon>Streptophyta</taxon>
        <taxon>Embryophyta</taxon>
        <taxon>Tracheophyta</taxon>
        <taxon>Spermatophyta</taxon>
        <taxon>Magnoliopsida</taxon>
        <taxon>Liliopsida</taxon>
        <taxon>Poales</taxon>
        <taxon>Poaceae</taxon>
        <taxon>PACMAD clade</taxon>
        <taxon>Arundinoideae</taxon>
        <taxon>Arundineae</taxon>
        <taxon>Arundo</taxon>
    </lineage>
</organism>
<keyword evidence="1" id="KW-0812">Transmembrane</keyword>
<feature type="transmembrane region" description="Helical" evidence="1">
    <location>
        <begin position="7"/>
        <end position="24"/>
    </location>
</feature>
<protein>
    <submittedName>
        <fullName evidence="2">Uncharacterized protein</fullName>
    </submittedName>
</protein>
<reference evidence="2" key="2">
    <citation type="journal article" date="2015" name="Data Brief">
        <title>Shoot transcriptome of the giant reed, Arundo donax.</title>
        <authorList>
            <person name="Barrero R.A."/>
            <person name="Guerrero F.D."/>
            <person name="Moolhuijzen P."/>
            <person name="Goolsby J.A."/>
            <person name="Tidwell J."/>
            <person name="Bellgard S.E."/>
            <person name="Bellgard M.I."/>
        </authorList>
    </citation>
    <scope>NUCLEOTIDE SEQUENCE</scope>
    <source>
        <tissue evidence="2">Shoot tissue taken approximately 20 cm above the soil surface</tissue>
    </source>
</reference>
<sequence>MMGILDFFSFYYFFLGILGILIFVDRGSTTGLEPVILLGSTSRLVRRRQGSLSIKSCTRWTNSLT</sequence>
<keyword evidence="1" id="KW-1133">Transmembrane helix</keyword>